<dbReference type="GO" id="GO:0045087">
    <property type="term" value="P:innate immune response"/>
    <property type="evidence" value="ECO:0007669"/>
    <property type="project" value="UniProtKB-UniRule"/>
</dbReference>
<dbReference type="SMART" id="SM00328">
    <property type="entry name" value="BPI1"/>
    <property type="match status" value="1"/>
</dbReference>
<dbReference type="GO" id="GO:0005615">
    <property type="term" value="C:extracellular space"/>
    <property type="evidence" value="ECO:0007669"/>
    <property type="project" value="UniProtKB-UniRule"/>
</dbReference>
<dbReference type="Proteomes" id="UP000694700">
    <property type="component" value="Unplaced"/>
</dbReference>
<comment type="function">
    <text evidence="9">The cytotoxic action of BPI is limited to many species of Gram-negative bacteria; this specificity may be explained by a strong affinity of the very basic N-terminal half for the negatively charged lipopolysaccharides that are unique to the Gram-negative bacterial outer envelope.</text>
</comment>
<comment type="subcellular location">
    <subcellularLocation>
        <location evidence="9">Secreted</location>
    </subcellularLocation>
</comment>
<keyword evidence="9" id="KW-0325">Glycoprotein</keyword>
<dbReference type="Ensembl" id="ENSCCRT00015035881.1">
    <property type="protein sequence ID" value="ENSCCRP00015034669.1"/>
    <property type="gene ID" value="ENSCCRG00015014456.1"/>
</dbReference>
<dbReference type="PANTHER" id="PTHR10504">
    <property type="entry name" value="BACTERICIDAL PERMEABILITY-INCREASING BPI PROTEIN-RELATED"/>
    <property type="match status" value="1"/>
</dbReference>
<name>A0A8C1UBD1_CYPCA</name>
<evidence type="ECO:0000256" key="4">
    <source>
        <dbReference type="ARBA" id="ARBA00022588"/>
    </source>
</evidence>
<evidence type="ECO:0000256" key="7">
    <source>
        <dbReference type="ARBA" id="ARBA00023157"/>
    </source>
</evidence>
<dbReference type="Gene3D" id="3.15.20.10">
    <property type="entry name" value="Bactericidal permeability-increasing protein, domain 2"/>
    <property type="match status" value="1"/>
</dbReference>
<dbReference type="Gene3D" id="3.15.10.10">
    <property type="entry name" value="Bactericidal permeability-increasing protein, domain 1"/>
    <property type="match status" value="1"/>
</dbReference>
<dbReference type="InterPro" id="IPR017942">
    <property type="entry name" value="Lipid-bd_serum_glycop_N"/>
</dbReference>
<evidence type="ECO:0000256" key="1">
    <source>
        <dbReference type="ARBA" id="ARBA00007292"/>
    </source>
</evidence>
<dbReference type="InterPro" id="IPR017943">
    <property type="entry name" value="Bactericidal_perm-incr_a/b_dom"/>
</dbReference>
<dbReference type="GO" id="GO:0008289">
    <property type="term" value="F:lipid binding"/>
    <property type="evidence" value="ECO:0007669"/>
    <property type="project" value="InterPro"/>
</dbReference>
<evidence type="ECO:0000256" key="2">
    <source>
        <dbReference type="ARBA" id="ARBA00017827"/>
    </source>
</evidence>
<dbReference type="SUPFAM" id="SSF55394">
    <property type="entry name" value="Bactericidal permeability-increasing protein, BPI"/>
    <property type="match status" value="2"/>
</dbReference>
<evidence type="ECO:0000256" key="5">
    <source>
        <dbReference type="ARBA" id="ARBA00022859"/>
    </source>
</evidence>
<dbReference type="Pfam" id="PF01273">
    <property type="entry name" value="LBP_BPI_CETP"/>
    <property type="match status" value="1"/>
</dbReference>
<evidence type="ECO:0000313" key="15">
    <source>
        <dbReference type="Proteomes" id="UP000694700"/>
    </source>
</evidence>
<keyword evidence="6 9" id="KW-0044">Antibiotic</keyword>
<keyword evidence="9 11" id="KW-0732">Signal</keyword>
<evidence type="ECO:0000256" key="6">
    <source>
        <dbReference type="ARBA" id="ARBA00023022"/>
    </source>
</evidence>
<comment type="domain">
    <text evidence="9">The N- and C-terminal barrels adopt an identical fold despite having only 13% of conserved residues.</text>
</comment>
<feature type="domain" description="Lipid-binding serum glycoprotein C-terminal" evidence="13">
    <location>
        <begin position="253"/>
        <end position="457"/>
    </location>
</feature>
<reference evidence="14" key="1">
    <citation type="submission" date="2025-05" db="UniProtKB">
        <authorList>
            <consortium name="Ensembl"/>
        </authorList>
    </citation>
    <scope>IDENTIFICATION</scope>
</reference>
<dbReference type="InterPro" id="IPR032942">
    <property type="entry name" value="BPI/LBP/Plunc"/>
</dbReference>
<feature type="coiled-coil region" evidence="10">
    <location>
        <begin position="184"/>
        <end position="211"/>
    </location>
</feature>
<evidence type="ECO:0000256" key="11">
    <source>
        <dbReference type="SAM" id="SignalP"/>
    </source>
</evidence>
<feature type="domain" description="Lipid-binding serum glycoprotein N-terminal" evidence="12">
    <location>
        <begin position="26"/>
        <end position="238"/>
    </location>
</feature>
<evidence type="ECO:0000256" key="9">
    <source>
        <dbReference type="RuleBase" id="RU369039"/>
    </source>
</evidence>
<evidence type="ECO:0000256" key="10">
    <source>
        <dbReference type="SAM" id="Coils"/>
    </source>
</evidence>
<dbReference type="InterPro" id="IPR001124">
    <property type="entry name" value="Lipid-bd_serum_glycop_C"/>
</dbReference>
<dbReference type="GO" id="GO:0050829">
    <property type="term" value="P:defense response to Gram-negative bacterium"/>
    <property type="evidence" value="ECO:0007669"/>
    <property type="project" value="UniProtKB-UniRule"/>
</dbReference>
<dbReference type="Ensembl" id="ENSCCRT00015035880.1">
    <property type="protein sequence ID" value="ENSCCRP00015034668.1"/>
    <property type="gene ID" value="ENSCCRG00015014456.1"/>
</dbReference>
<proteinExistence type="inferred from homology"/>
<accession>A0A8C1UBD1</accession>
<comment type="domain">
    <text evidence="9">The N-terminal region may be exposed to the interior of the granule, whereas the C-terminal portion may be embedded in the membrane. During phagocytosis and degranulation, proteases may be released and activated and cleave BPI at the junction of the N- and C-terminal portions of the molecule, providing controlled release of the N-terminal antibacterial fragment when bacteria are ingested.</text>
</comment>
<comment type="subunit">
    <text evidence="8 9">Monomer. Homodimer; disulfide-linked.</text>
</comment>
<keyword evidence="5 9" id="KW-0391">Immunity</keyword>
<protein>
    <recommendedName>
        <fullName evidence="2 9">Bactericidal permeability-increasing protein</fullName>
        <shortName evidence="9">BPI</shortName>
    </recommendedName>
</protein>
<evidence type="ECO:0000313" key="14">
    <source>
        <dbReference type="Ensembl" id="ENSCCRP00015034668.1"/>
    </source>
</evidence>
<feature type="chain" id="PRO_5044676771" description="Bactericidal permeability-increasing protein" evidence="11">
    <location>
        <begin position="18"/>
        <end position="470"/>
    </location>
</feature>
<keyword evidence="10" id="KW-0175">Coiled coil</keyword>
<keyword evidence="3 9" id="KW-0929">Antimicrobial</keyword>
<evidence type="ECO:0000256" key="3">
    <source>
        <dbReference type="ARBA" id="ARBA00022529"/>
    </source>
</evidence>
<comment type="similarity">
    <text evidence="1">Belongs to the BPI/LBP/Plunc superfamily. BPI/LBP family.</text>
</comment>
<feature type="signal peptide" evidence="11">
    <location>
        <begin position="1"/>
        <end position="17"/>
    </location>
</feature>
<evidence type="ECO:0000259" key="13">
    <source>
        <dbReference type="SMART" id="SM00329"/>
    </source>
</evidence>
<dbReference type="AlphaFoldDB" id="A0A8C1UBD1"/>
<keyword evidence="7 9" id="KW-1015">Disulfide bond</keyword>
<evidence type="ECO:0000256" key="8">
    <source>
        <dbReference type="ARBA" id="ARBA00025943"/>
    </source>
</evidence>
<keyword evidence="4 9" id="KW-0399">Innate immunity</keyword>
<keyword evidence="9" id="KW-0964">Secreted</keyword>
<organism evidence="14 15">
    <name type="scientific">Cyprinus carpio</name>
    <name type="common">Common carp</name>
    <dbReference type="NCBI Taxonomy" id="7962"/>
    <lineage>
        <taxon>Eukaryota</taxon>
        <taxon>Metazoa</taxon>
        <taxon>Chordata</taxon>
        <taxon>Craniata</taxon>
        <taxon>Vertebrata</taxon>
        <taxon>Euteleostomi</taxon>
        <taxon>Actinopterygii</taxon>
        <taxon>Neopterygii</taxon>
        <taxon>Teleostei</taxon>
        <taxon>Ostariophysi</taxon>
        <taxon>Cypriniformes</taxon>
        <taxon>Cyprinidae</taxon>
        <taxon>Cyprininae</taxon>
        <taxon>Cyprinus</taxon>
    </lineage>
</organism>
<dbReference type="PANTHER" id="PTHR10504:SF84">
    <property type="entry name" value="BACTERICIDAL PERMEABILITY-INCREASING PROTEIN"/>
    <property type="match status" value="1"/>
</dbReference>
<evidence type="ECO:0000259" key="12">
    <source>
        <dbReference type="SMART" id="SM00328"/>
    </source>
</evidence>
<dbReference type="Pfam" id="PF02886">
    <property type="entry name" value="LBP_BPI_CETP_C"/>
    <property type="match status" value="1"/>
</dbReference>
<dbReference type="SMART" id="SM00329">
    <property type="entry name" value="BPI2"/>
    <property type="match status" value="1"/>
</dbReference>
<sequence>MMLCALALLTLVPVITGDNAGVKVSITQRGLDYAVTNTIKQVLLKMDIPDHFGTIQVLWINFDYSFTGMKIHFDNFKSEQKFVSGTGVSIAVQITNLNVSGYVTLGRNRTFELFVTTLSISATVAVKSDRNGHPILNMNEDNCLPEIGQFKPQIGNRRSINWILRKITSLFNGFVRTLLKNQICNKLQTLLADLNTQLKTLKAKVSEYTEIDYSLRSPVVSDNSIEMGLKGVFYNTQQRVEPPSSPPAFSLASQNTNMFYIAVSAFTINSAFMVLHKTNVFNIRITDDMVPSVSPIRLSTTTFGAFIPQIFETHPDLKLELKVETVKEPIIKFEPNHVILQLLSTVTAYDVQSGNTPTQLFVLNLESVASVQVSVEEGDLAFNLTLEKIEGSMNGKPFKVKKNHFLTMIMHNIVFPIIKAHLAKGFQPPGLLGSYIGKVHIINPQVKVLNDYVLIGTDIEFEENTSSLHH</sequence>